<dbReference type="InterPro" id="IPR004518">
    <property type="entry name" value="MazG-like_dom"/>
</dbReference>
<name>A0A832TCN7_9EURY</name>
<comment type="caution">
    <text evidence="2">The sequence shown here is derived from an EMBL/GenBank/DDBJ whole genome shotgun (WGS) entry which is preliminary data.</text>
</comment>
<dbReference type="AlphaFoldDB" id="A0A832TCN7"/>
<gene>
    <name evidence="2" type="ORF">HA336_04055</name>
</gene>
<evidence type="ECO:0000259" key="1">
    <source>
        <dbReference type="Pfam" id="PF03819"/>
    </source>
</evidence>
<evidence type="ECO:0000313" key="2">
    <source>
        <dbReference type="EMBL" id="HII70388.1"/>
    </source>
</evidence>
<dbReference type="EMBL" id="DUJS01000004">
    <property type="protein sequence ID" value="HII70388.1"/>
    <property type="molecule type" value="Genomic_DNA"/>
</dbReference>
<feature type="domain" description="NTP pyrophosphohydrolase MazG-like" evidence="1">
    <location>
        <begin position="22"/>
        <end position="78"/>
    </location>
</feature>
<dbReference type="SUPFAM" id="SSF101386">
    <property type="entry name" value="all-alpha NTP pyrophosphatases"/>
    <property type="match status" value="1"/>
</dbReference>
<protein>
    <recommendedName>
        <fullName evidence="1">NTP pyrophosphohydrolase MazG-like domain-containing protein</fullName>
    </recommendedName>
</protein>
<organism evidence="2 3">
    <name type="scientific">Methanopyrus kandleri</name>
    <dbReference type="NCBI Taxonomy" id="2320"/>
    <lineage>
        <taxon>Archaea</taxon>
        <taxon>Methanobacteriati</taxon>
        <taxon>Methanobacteriota</taxon>
        <taxon>Methanomada group</taxon>
        <taxon>Methanopyri</taxon>
        <taxon>Methanopyrales</taxon>
        <taxon>Methanopyraceae</taxon>
        <taxon>Methanopyrus</taxon>
    </lineage>
</organism>
<sequence>MRSQILGLKGLLPRKDRAVEVSTGARLVEEAIEVRNAVRSGNREALIEELGDLLIEVEAFLTAHDIDLEEIVERQRTKQRELGQMEG</sequence>
<evidence type="ECO:0000313" key="3">
    <source>
        <dbReference type="Proteomes" id="UP000619545"/>
    </source>
</evidence>
<dbReference type="Proteomes" id="UP000619545">
    <property type="component" value="Unassembled WGS sequence"/>
</dbReference>
<proteinExistence type="predicted"/>
<reference evidence="2" key="1">
    <citation type="journal article" date="2020" name="bioRxiv">
        <title>A rank-normalized archaeal taxonomy based on genome phylogeny resolves widespread incomplete and uneven classifications.</title>
        <authorList>
            <person name="Rinke C."/>
            <person name="Chuvochina M."/>
            <person name="Mussig A.J."/>
            <person name="Chaumeil P.-A."/>
            <person name="Waite D.W."/>
            <person name="Whitman W.B."/>
            <person name="Parks D.H."/>
            <person name="Hugenholtz P."/>
        </authorList>
    </citation>
    <scope>NUCLEOTIDE SEQUENCE</scope>
    <source>
        <strain evidence="2">UBA8853</strain>
    </source>
</reference>
<accession>A0A832TCN7</accession>
<dbReference type="Pfam" id="PF03819">
    <property type="entry name" value="MazG"/>
    <property type="match status" value="1"/>
</dbReference>
<dbReference type="Gene3D" id="1.10.287.1080">
    <property type="entry name" value="MazG-like"/>
    <property type="match status" value="1"/>
</dbReference>